<name>A0A8J8SXQ7_HALGN</name>
<comment type="caution">
    <text evidence="1">The sequence shown here is derived from an EMBL/GenBank/DDBJ whole genome shotgun (WGS) entry which is preliminary data.</text>
</comment>
<sequence>MVQGSSQDRQGWAPAAGIFKVSLYLLMQQYVQQSQDDQSCLRVGVVQLAKCWLKVSQLLKLSNGEIYQEDIYLTIYCSSAFLMFAICKLSFLPNPLCARLEFQFG</sequence>
<evidence type="ECO:0000313" key="1">
    <source>
        <dbReference type="EMBL" id="TNV74719.1"/>
    </source>
</evidence>
<dbReference type="AlphaFoldDB" id="A0A8J8SXQ7"/>
<dbReference type="Proteomes" id="UP000785679">
    <property type="component" value="Unassembled WGS sequence"/>
</dbReference>
<proteinExistence type="predicted"/>
<accession>A0A8J8SXQ7</accession>
<keyword evidence="2" id="KW-1185">Reference proteome</keyword>
<evidence type="ECO:0000313" key="2">
    <source>
        <dbReference type="Proteomes" id="UP000785679"/>
    </source>
</evidence>
<reference evidence="1" key="1">
    <citation type="submission" date="2019-06" db="EMBL/GenBank/DDBJ databases">
        <authorList>
            <person name="Zheng W."/>
        </authorList>
    </citation>
    <scope>NUCLEOTIDE SEQUENCE</scope>
    <source>
        <strain evidence="1">QDHG01</strain>
    </source>
</reference>
<gene>
    <name evidence="1" type="ORF">FGO68_gene432</name>
</gene>
<protein>
    <submittedName>
        <fullName evidence="1">Uncharacterized protein</fullName>
    </submittedName>
</protein>
<organism evidence="1 2">
    <name type="scientific">Halteria grandinella</name>
    <dbReference type="NCBI Taxonomy" id="5974"/>
    <lineage>
        <taxon>Eukaryota</taxon>
        <taxon>Sar</taxon>
        <taxon>Alveolata</taxon>
        <taxon>Ciliophora</taxon>
        <taxon>Intramacronucleata</taxon>
        <taxon>Spirotrichea</taxon>
        <taxon>Stichotrichia</taxon>
        <taxon>Sporadotrichida</taxon>
        <taxon>Halteriidae</taxon>
        <taxon>Halteria</taxon>
    </lineage>
</organism>
<dbReference type="EMBL" id="RRYP01016689">
    <property type="protein sequence ID" value="TNV74719.1"/>
    <property type="molecule type" value="Genomic_DNA"/>
</dbReference>